<dbReference type="Pfam" id="PF00067">
    <property type="entry name" value="p450"/>
    <property type="match status" value="1"/>
</dbReference>
<evidence type="ECO:0000256" key="7">
    <source>
        <dbReference type="RuleBase" id="RU000461"/>
    </source>
</evidence>
<evidence type="ECO:0000256" key="6">
    <source>
        <dbReference type="ARBA" id="ARBA00023033"/>
    </source>
</evidence>
<keyword evidence="4 7" id="KW-0560">Oxidoreductase</keyword>
<dbReference type="SUPFAM" id="SSF48264">
    <property type="entry name" value="Cytochrome P450"/>
    <property type="match status" value="1"/>
</dbReference>
<accession>A0A4R4YD92</accession>
<dbReference type="InterPro" id="IPR036396">
    <property type="entry name" value="Cyt_P450_sf"/>
</dbReference>
<evidence type="ECO:0000256" key="5">
    <source>
        <dbReference type="ARBA" id="ARBA00023004"/>
    </source>
</evidence>
<dbReference type="RefSeq" id="WP_132618362.1">
    <property type="nucleotide sequence ID" value="NZ_SMKQ01000136.1"/>
</dbReference>
<dbReference type="GO" id="GO:0005506">
    <property type="term" value="F:iron ion binding"/>
    <property type="evidence" value="ECO:0007669"/>
    <property type="project" value="InterPro"/>
</dbReference>
<name>A0A4R4YD92_9ACTN</name>
<dbReference type="PRINTS" id="PR00359">
    <property type="entry name" value="BP450"/>
</dbReference>
<dbReference type="EMBL" id="SMKQ01000136">
    <property type="protein sequence ID" value="TDD41854.1"/>
    <property type="molecule type" value="Genomic_DNA"/>
</dbReference>
<dbReference type="InterPro" id="IPR001128">
    <property type="entry name" value="Cyt_P450"/>
</dbReference>
<dbReference type="GO" id="GO:0020037">
    <property type="term" value="F:heme binding"/>
    <property type="evidence" value="ECO:0007669"/>
    <property type="project" value="InterPro"/>
</dbReference>
<dbReference type="GO" id="GO:0004497">
    <property type="term" value="F:monooxygenase activity"/>
    <property type="evidence" value="ECO:0007669"/>
    <property type="project" value="UniProtKB-KW"/>
</dbReference>
<proteinExistence type="inferred from homology"/>
<comment type="similarity">
    <text evidence="1 7">Belongs to the cytochrome P450 family.</text>
</comment>
<dbReference type="PROSITE" id="PS00086">
    <property type="entry name" value="CYTOCHROME_P450"/>
    <property type="match status" value="1"/>
</dbReference>
<keyword evidence="2 7" id="KW-0349">Heme</keyword>
<dbReference type="PANTHER" id="PTHR46696">
    <property type="entry name" value="P450, PUTATIVE (EUROFUNG)-RELATED"/>
    <property type="match status" value="1"/>
</dbReference>
<evidence type="ECO:0000313" key="8">
    <source>
        <dbReference type="EMBL" id="TDD41854.1"/>
    </source>
</evidence>
<dbReference type="Proteomes" id="UP000295302">
    <property type="component" value="Unassembled WGS sequence"/>
</dbReference>
<evidence type="ECO:0000256" key="2">
    <source>
        <dbReference type="ARBA" id="ARBA00022617"/>
    </source>
</evidence>
<sequence length="403" mass="44164">MSELPPVDTGPSPFTAVLDEQRHAIYAALAAKGPVHHVTAPTGVKAWLVTDYAVTKALMADPRLVKGGWKAAVYADKLPEDVARGIHTTMLNSDPPDHTRLRKLVMATFTRRRVEKLIPRIQQKTDELLTAAEGEQTVDLVSALAYPLPISVICDLLGIPEEDRTDFHAWATPTVSPGVYSFEEYQDAATSLLQYSRELIAKKRHAPQDDLLSDLIAARDDGQGLTEDELTSMIYLLVLAGHETTVSLIGNGVRALLTHPDQLALLRARPELLEPAIEELLRYDGPVQSSLPYWTVEPVEIGEVTLPAGAGVLFALMAANRDQEQFPQGDTLDITREAPTHVAFGHGIHYCVGAPLARVEARIVFRTLLDRYPDLRLAAPADTLTRTPSLIMNGLTALPVHLR</sequence>
<evidence type="ECO:0000256" key="3">
    <source>
        <dbReference type="ARBA" id="ARBA00022723"/>
    </source>
</evidence>
<keyword evidence="9" id="KW-1185">Reference proteome</keyword>
<keyword evidence="6 7" id="KW-0503">Monooxygenase</keyword>
<dbReference type="OrthoDB" id="4133219at2"/>
<evidence type="ECO:0000313" key="9">
    <source>
        <dbReference type="Proteomes" id="UP000295302"/>
    </source>
</evidence>
<dbReference type="GO" id="GO:0016705">
    <property type="term" value="F:oxidoreductase activity, acting on paired donors, with incorporation or reduction of molecular oxygen"/>
    <property type="evidence" value="ECO:0007669"/>
    <property type="project" value="InterPro"/>
</dbReference>
<evidence type="ECO:0000256" key="4">
    <source>
        <dbReference type="ARBA" id="ARBA00023002"/>
    </source>
</evidence>
<dbReference type="FunFam" id="1.10.630.10:FF:000018">
    <property type="entry name" value="Cytochrome P450 monooxygenase"/>
    <property type="match status" value="1"/>
</dbReference>
<dbReference type="PANTHER" id="PTHR46696:SF1">
    <property type="entry name" value="CYTOCHROME P450 YJIB-RELATED"/>
    <property type="match status" value="1"/>
</dbReference>
<dbReference type="InterPro" id="IPR002397">
    <property type="entry name" value="Cyt_P450_B"/>
</dbReference>
<dbReference type="CDD" id="cd11029">
    <property type="entry name" value="CYP107-like"/>
    <property type="match status" value="1"/>
</dbReference>
<dbReference type="Gene3D" id="1.10.630.10">
    <property type="entry name" value="Cytochrome P450"/>
    <property type="match status" value="1"/>
</dbReference>
<dbReference type="InterPro" id="IPR017972">
    <property type="entry name" value="Cyt_P450_CS"/>
</dbReference>
<dbReference type="AlphaFoldDB" id="A0A4R4YD92"/>
<reference evidence="8 9" key="1">
    <citation type="submission" date="2019-03" db="EMBL/GenBank/DDBJ databases">
        <title>Draft genome sequences of novel Actinobacteria.</title>
        <authorList>
            <person name="Sahin N."/>
            <person name="Ay H."/>
            <person name="Saygin H."/>
        </authorList>
    </citation>
    <scope>NUCLEOTIDE SEQUENCE [LARGE SCALE GENOMIC DNA]</scope>
    <source>
        <strain evidence="8 9">CH32</strain>
    </source>
</reference>
<organism evidence="8 9">
    <name type="scientific">Nonomuraea terrae</name>
    <dbReference type="NCBI Taxonomy" id="2530383"/>
    <lineage>
        <taxon>Bacteria</taxon>
        <taxon>Bacillati</taxon>
        <taxon>Actinomycetota</taxon>
        <taxon>Actinomycetes</taxon>
        <taxon>Streptosporangiales</taxon>
        <taxon>Streptosporangiaceae</taxon>
        <taxon>Nonomuraea</taxon>
    </lineage>
</organism>
<comment type="caution">
    <text evidence="8">The sequence shown here is derived from an EMBL/GenBank/DDBJ whole genome shotgun (WGS) entry which is preliminary data.</text>
</comment>
<keyword evidence="3 7" id="KW-0479">Metal-binding</keyword>
<gene>
    <name evidence="8" type="ORF">E1286_31945</name>
</gene>
<evidence type="ECO:0000256" key="1">
    <source>
        <dbReference type="ARBA" id="ARBA00010617"/>
    </source>
</evidence>
<keyword evidence="5 7" id="KW-0408">Iron</keyword>
<protein>
    <submittedName>
        <fullName evidence="8">Cytochrome P450</fullName>
    </submittedName>
</protein>